<protein>
    <submittedName>
        <fullName evidence="1">Uncharacterized protein</fullName>
    </submittedName>
</protein>
<proteinExistence type="predicted"/>
<dbReference type="GeneID" id="39582903"/>
<dbReference type="AlphaFoldDB" id="A0A3N2PP89"/>
<sequence>MTADGVIRGHLNKSPQTTTAGSAWISMFKPNKRFGKRRLACGWLMVGSQSRGKVLEDALCSVLHLCLNRYTYCSDLRGIYNSTKLFPTRVSKYSDPELLLSAPMEAYGLLRGLGRRKAKGPPKGSEAVRIQSVMRIFPRWPSAACYFESGQARRVPNLARVRGKEASNVQPTGGLLKSNQRTSVSMAITASTTLYRSTLGLSQFLGESLVSLEAKPLLQYDLELHNSVHPPRISSTYGYNVADDAGKMRRAI</sequence>
<evidence type="ECO:0000313" key="2">
    <source>
        <dbReference type="Proteomes" id="UP000272025"/>
    </source>
</evidence>
<evidence type="ECO:0000313" key="1">
    <source>
        <dbReference type="EMBL" id="ROT36250.1"/>
    </source>
</evidence>
<name>A0A3N2PP89_SODAK</name>
<dbReference type="Proteomes" id="UP000272025">
    <property type="component" value="Unassembled WGS sequence"/>
</dbReference>
<dbReference type="RefSeq" id="XP_028464056.1">
    <property type="nucleotide sequence ID" value="XM_028614425.1"/>
</dbReference>
<gene>
    <name evidence="1" type="ORF">SODALDRAFT_362032</name>
</gene>
<dbReference type="EMBL" id="ML119059">
    <property type="protein sequence ID" value="ROT36250.1"/>
    <property type="molecule type" value="Genomic_DNA"/>
</dbReference>
<reference evidence="1 2" key="1">
    <citation type="journal article" date="2018" name="Mol. Ecol.">
        <title>The obligate alkalophilic soda-lake fungus Sodiomyces alkalinus has shifted to a protein diet.</title>
        <authorList>
            <person name="Grum-Grzhimaylo A.A."/>
            <person name="Falkoski D.L."/>
            <person name="van den Heuvel J."/>
            <person name="Valero-Jimenez C.A."/>
            <person name="Min B."/>
            <person name="Choi I.G."/>
            <person name="Lipzen A."/>
            <person name="Daum C.G."/>
            <person name="Aanen D.K."/>
            <person name="Tsang A."/>
            <person name="Henrissat B."/>
            <person name="Bilanenko E.N."/>
            <person name="de Vries R.P."/>
            <person name="van Kan J.A.L."/>
            <person name="Grigoriev I.V."/>
            <person name="Debets A.J.M."/>
        </authorList>
    </citation>
    <scope>NUCLEOTIDE SEQUENCE [LARGE SCALE GENOMIC DNA]</scope>
    <source>
        <strain evidence="1 2">F11</strain>
    </source>
</reference>
<accession>A0A3N2PP89</accession>
<organism evidence="1 2">
    <name type="scientific">Sodiomyces alkalinus (strain CBS 110278 / VKM F-3762 / F11)</name>
    <name type="common">Alkaliphilic filamentous fungus</name>
    <dbReference type="NCBI Taxonomy" id="1314773"/>
    <lineage>
        <taxon>Eukaryota</taxon>
        <taxon>Fungi</taxon>
        <taxon>Dikarya</taxon>
        <taxon>Ascomycota</taxon>
        <taxon>Pezizomycotina</taxon>
        <taxon>Sordariomycetes</taxon>
        <taxon>Hypocreomycetidae</taxon>
        <taxon>Glomerellales</taxon>
        <taxon>Plectosphaerellaceae</taxon>
        <taxon>Sodiomyces</taxon>
    </lineage>
</organism>
<keyword evidence="2" id="KW-1185">Reference proteome</keyword>